<reference evidence="6" key="1">
    <citation type="journal article" date="2011" name="Genome Biol.">
        <title>Comparative genomics of the social amoebae Dictyostelium discoideum and Dictyostelium purpureum.</title>
        <authorList>
            <consortium name="US DOE Joint Genome Institute (JGI-PGF)"/>
            <person name="Sucgang R."/>
            <person name="Kuo A."/>
            <person name="Tian X."/>
            <person name="Salerno W."/>
            <person name="Parikh A."/>
            <person name="Feasley C.L."/>
            <person name="Dalin E."/>
            <person name="Tu H."/>
            <person name="Huang E."/>
            <person name="Barry K."/>
            <person name="Lindquist E."/>
            <person name="Shapiro H."/>
            <person name="Bruce D."/>
            <person name="Schmutz J."/>
            <person name="Salamov A."/>
            <person name="Fey P."/>
            <person name="Gaudet P."/>
            <person name="Anjard C."/>
            <person name="Babu M.M."/>
            <person name="Basu S."/>
            <person name="Bushmanova Y."/>
            <person name="van der Wel H."/>
            <person name="Katoh-Kurasawa M."/>
            <person name="Dinh C."/>
            <person name="Coutinho P.M."/>
            <person name="Saito T."/>
            <person name="Elias M."/>
            <person name="Schaap P."/>
            <person name="Kay R.R."/>
            <person name="Henrissat B."/>
            <person name="Eichinger L."/>
            <person name="Rivero F."/>
            <person name="Putnam N.H."/>
            <person name="West C.M."/>
            <person name="Loomis W.F."/>
            <person name="Chisholm R.L."/>
            <person name="Shaulsky G."/>
            <person name="Strassmann J.E."/>
            <person name="Queller D.C."/>
            <person name="Kuspa A."/>
            <person name="Grigoriev I.V."/>
        </authorList>
    </citation>
    <scope>NUCLEOTIDE SEQUENCE [LARGE SCALE GENOMIC DNA]</scope>
    <source>
        <strain evidence="6">QSDP1</strain>
    </source>
</reference>
<organism evidence="5 6">
    <name type="scientific">Dictyostelium purpureum</name>
    <name type="common">Slime mold</name>
    <dbReference type="NCBI Taxonomy" id="5786"/>
    <lineage>
        <taxon>Eukaryota</taxon>
        <taxon>Amoebozoa</taxon>
        <taxon>Evosea</taxon>
        <taxon>Eumycetozoa</taxon>
        <taxon>Dictyostelia</taxon>
        <taxon>Dictyosteliales</taxon>
        <taxon>Dictyosteliaceae</taxon>
        <taxon>Dictyostelium</taxon>
    </lineage>
</organism>
<dbReference type="Proteomes" id="UP000001064">
    <property type="component" value="Unassembled WGS sequence"/>
</dbReference>
<protein>
    <recommendedName>
        <fullName evidence="4">Methyltransferase type 11 domain-containing protein</fullName>
    </recommendedName>
</protein>
<evidence type="ECO:0000313" key="5">
    <source>
        <dbReference type="EMBL" id="EGC29989.1"/>
    </source>
</evidence>
<dbReference type="InterPro" id="IPR029063">
    <property type="entry name" value="SAM-dependent_MTases_sf"/>
</dbReference>
<dbReference type="VEuPathDB" id="AmoebaDB:DICPUDRAFT_42108"/>
<dbReference type="RefSeq" id="XP_003293492.1">
    <property type="nucleotide sequence ID" value="XM_003293444.1"/>
</dbReference>
<dbReference type="EMBL" id="GL871370">
    <property type="protein sequence ID" value="EGC29989.1"/>
    <property type="molecule type" value="Genomic_DNA"/>
</dbReference>
<dbReference type="CDD" id="cd02440">
    <property type="entry name" value="AdoMet_MTases"/>
    <property type="match status" value="1"/>
</dbReference>
<comment type="similarity">
    <text evidence="1">Belongs to the methyltransferase superfamily.</text>
</comment>
<dbReference type="Gene3D" id="3.40.50.150">
    <property type="entry name" value="Vaccinia Virus protein VP39"/>
    <property type="match status" value="1"/>
</dbReference>
<dbReference type="STRING" id="5786.F1A1E6"/>
<evidence type="ECO:0000256" key="1">
    <source>
        <dbReference type="ARBA" id="ARBA00008361"/>
    </source>
</evidence>
<dbReference type="GO" id="GO:0032259">
    <property type="term" value="P:methylation"/>
    <property type="evidence" value="ECO:0007669"/>
    <property type="project" value="UniProtKB-KW"/>
</dbReference>
<evidence type="ECO:0000256" key="2">
    <source>
        <dbReference type="ARBA" id="ARBA00022603"/>
    </source>
</evidence>
<dbReference type="OrthoDB" id="15219at2759"/>
<keyword evidence="2" id="KW-0489">Methyltransferase</keyword>
<gene>
    <name evidence="5" type="ORF">DICPUDRAFT_42108</name>
</gene>
<dbReference type="GO" id="GO:0008168">
    <property type="term" value="F:methyltransferase activity"/>
    <property type="evidence" value="ECO:0000318"/>
    <property type="project" value="GO_Central"/>
</dbReference>
<dbReference type="PANTHER" id="PTHR44942:SF4">
    <property type="entry name" value="METHYLTRANSFERASE TYPE 11 DOMAIN-CONTAINING PROTEIN"/>
    <property type="match status" value="1"/>
</dbReference>
<dbReference type="InterPro" id="IPR051052">
    <property type="entry name" value="Diverse_substrate_MTase"/>
</dbReference>
<dbReference type="InParanoid" id="F1A1E6"/>
<dbReference type="eggNOG" id="KOG3010">
    <property type="taxonomic scope" value="Eukaryota"/>
</dbReference>
<dbReference type="FunCoup" id="F1A1E6">
    <property type="interactions" value="2"/>
</dbReference>
<proteinExistence type="inferred from homology"/>
<accession>F1A1E6</accession>
<dbReference type="AlphaFoldDB" id="F1A1E6"/>
<evidence type="ECO:0000259" key="4">
    <source>
        <dbReference type="Pfam" id="PF08241"/>
    </source>
</evidence>
<dbReference type="GO" id="GO:0008757">
    <property type="term" value="F:S-adenosylmethionine-dependent methyltransferase activity"/>
    <property type="evidence" value="ECO:0007669"/>
    <property type="project" value="InterPro"/>
</dbReference>
<dbReference type="PANTHER" id="PTHR44942">
    <property type="entry name" value="METHYLTRANSF_11 DOMAIN-CONTAINING PROTEIN"/>
    <property type="match status" value="1"/>
</dbReference>
<sequence>MASSANQPLHPNAYAYHDKDVAFKYSNARPSYPIEAIKFIENELNLSKDSVIIDLAAGTGKFSSLIAQAGYKNITCVEPSGEFRDTCRDILENIKTEQKELDYKVLEGFSTSIPAQDNSVDVIFSVQAFHWFANAESIKEISRVLKPNGILFLMWNVFDNEANSEFQPLLSLFRGGNGQKSELMTSPFSQSYEWMNIFKDNESNEEFKKLINPVLEKKTFNYQHLTNTEKTIMAMQSISFIAVLPTEKRDALLEKMRAALNSLESTKDGKEFNIHYKTEVYITKKPSN</sequence>
<dbReference type="SUPFAM" id="SSF53335">
    <property type="entry name" value="S-adenosyl-L-methionine-dependent methyltransferases"/>
    <property type="match status" value="1"/>
</dbReference>
<keyword evidence="6" id="KW-1185">Reference proteome</keyword>
<evidence type="ECO:0000256" key="3">
    <source>
        <dbReference type="ARBA" id="ARBA00022679"/>
    </source>
</evidence>
<dbReference type="KEGG" id="dpp:DICPUDRAFT_42108"/>
<dbReference type="GeneID" id="10511405"/>
<feature type="domain" description="Methyltransferase type 11" evidence="4">
    <location>
        <begin position="54"/>
        <end position="153"/>
    </location>
</feature>
<evidence type="ECO:0000313" key="6">
    <source>
        <dbReference type="Proteomes" id="UP000001064"/>
    </source>
</evidence>
<dbReference type="Pfam" id="PF08241">
    <property type="entry name" value="Methyltransf_11"/>
    <property type="match status" value="1"/>
</dbReference>
<name>F1A1E6_DICPU</name>
<dbReference type="InterPro" id="IPR013216">
    <property type="entry name" value="Methyltransf_11"/>
</dbReference>
<dbReference type="OMA" id="MCISCIN"/>
<keyword evidence="3" id="KW-0808">Transferase</keyword>